<dbReference type="Proteomes" id="UP000003786">
    <property type="component" value="Chromosome 4"/>
</dbReference>
<accession>J4C8Z1</accession>
<dbReference type="AlphaFoldDB" id="J4C8Z1"/>
<reference evidence="1 2" key="1">
    <citation type="journal article" date="2012" name="MBio">
        <title>Comparative genome analysis of three eukaryotic parasites with differing abilities to transform leukocytes reveals key mediators of Theileria-induced leukocyte transformation.</title>
        <authorList>
            <person name="Hayashida K."/>
            <person name="Hara Y."/>
            <person name="Abe T."/>
            <person name="Yamasaki C."/>
            <person name="Toyoda A."/>
            <person name="Kosuge T."/>
            <person name="Suzuki Y."/>
            <person name="Sato Y."/>
            <person name="Kawashima S."/>
            <person name="Katayama T."/>
            <person name="Wakaguri H."/>
            <person name="Inoue N."/>
            <person name="Homma K."/>
            <person name="Tada-Umezaki M."/>
            <person name="Yagi Y."/>
            <person name="Fujii Y."/>
            <person name="Habara T."/>
            <person name="Kanehisa M."/>
            <person name="Watanabe H."/>
            <person name="Ito K."/>
            <person name="Gojobori T."/>
            <person name="Sugawara H."/>
            <person name="Imanishi T."/>
            <person name="Weir W."/>
            <person name="Gardner M."/>
            <person name="Pain A."/>
            <person name="Shiels B."/>
            <person name="Hattori M."/>
            <person name="Nene V."/>
            <person name="Sugimoto C."/>
        </authorList>
    </citation>
    <scope>NUCLEOTIDE SEQUENCE [LARGE SCALE GENOMIC DNA]</scope>
    <source>
        <strain evidence="1 2">Shintoku</strain>
    </source>
</reference>
<evidence type="ECO:0000313" key="2">
    <source>
        <dbReference type="Proteomes" id="UP000003786"/>
    </source>
</evidence>
<sequence length="46" mass="5349">MPTIHMGTTVNTLSQSMCEWPPPYIYTVEKTLNKNQKMMIQIQYTG</sequence>
<dbReference type="RefSeq" id="XP_009691929.1">
    <property type="nucleotide sequence ID" value="XM_009693634.1"/>
</dbReference>
<organism evidence="1 2">
    <name type="scientific">Theileria orientalis strain Shintoku</name>
    <dbReference type="NCBI Taxonomy" id="869250"/>
    <lineage>
        <taxon>Eukaryota</taxon>
        <taxon>Sar</taxon>
        <taxon>Alveolata</taxon>
        <taxon>Apicomplexa</taxon>
        <taxon>Aconoidasida</taxon>
        <taxon>Piroplasmida</taxon>
        <taxon>Theileriidae</taxon>
        <taxon>Theileria</taxon>
    </lineage>
</organism>
<protein>
    <submittedName>
        <fullName evidence="1">Uncharacterized protein</fullName>
    </submittedName>
</protein>
<evidence type="ECO:0000313" key="1">
    <source>
        <dbReference type="EMBL" id="BAM41628.1"/>
    </source>
</evidence>
<proteinExistence type="predicted"/>
<dbReference type="GeneID" id="20716114"/>
<dbReference type="VEuPathDB" id="PiroplasmaDB:TOT_040000009"/>
<keyword evidence="2" id="KW-1185">Reference proteome</keyword>
<name>J4C8Z1_THEOR</name>
<gene>
    <name evidence="1" type="ORF">TOT_040000009</name>
</gene>
<dbReference type="EMBL" id="AP011949">
    <property type="protein sequence ID" value="BAM41628.1"/>
    <property type="molecule type" value="Genomic_DNA"/>
</dbReference>
<dbReference type="KEGG" id="tot:TOT_040000009"/>